<dbReference type="Gene3D" id="3.40.30.10">
    <property type="entry name" value="Glutaredoxin"/>
    <property type="match status" value="1"/>
</dbReference>
<dbReference type="OrthoDB" id="7583243at2"/>
<dbReference type="EC" id="2.5.1.18" evidence="3"/>
<dbReference type="SFLD" id="SFLDS00019">
    <property type="entry name" value="Glutathione_Transferase_(cytos"/>
    <property type="match status" value="1"/>
</dbReference>
<dbReference type="InterPro" id="IPR036249">
    <property type="entry name" value="Thioredoxin-like_sf"/>
</dbReference>
<dbReference type="GO" id="GO:0004364">
    <property type="term" value="F:glutathione transferase activity"/>
    <property type="evidence" value="ECO:0007669"/>
    <property type="project" value="UniProtKB-EC"/>
</dbReference>
<dbReference type="Proteomes" id="UP000203464">
    <property type="component" value="Unassembled WGS sequence"/>
</dbReference>
<reference evidence="4" key="1">
    <citation type="submission" date="2017-05" db="EMBL/GenBank/DDBJ databases">
        <authorList>
            <person name="Rodrigo-Torres L."/>
            <person name="Arahal R. D."/>
            <person name="Lucena T."/>
        </authorList>
    </citation>
    <scope>NUCLEOTIDE SEQUENCE [LARGE SCALE GENOMIC DNA]</scope>
    <source>
        <strain evidence="4">CECT 8868</strain>
    </source>
</reference>
<evidence type="ECO:0000313" key="4">
    <source>
        <dbReference type="Proteomes" id="UP000203464"/>
    </source>
</evidence>
<evidence type="ECO:0000313" key="3">
    <source>
        <dbReference type="EMBL" id="SMX37740.1"/>
    </source>
</evidence>
<dbReference type="InterPro" id="IPR010987">
    <property type="entry name" value="Glutathione-S-Trfase_C-like"/>
</dbReference>
<dbReference type="CDD" id="cd03057">
    <property type="entry name" value="GST_N_Beta"/>
    <property type="match status" value="1"/>
</dbReference>
<dbReference type="AlphaFoldDB" id="A0A238K4A3"/>
<dbReference type="InterPro" id="IPR036282">
    <property type="entry name" value="Glutathione-S-Trfase_C_sf"/>
</dbReference>
<dbReference type="RefSeq" id="WP_093995956.1">
    <property type="nucleotide sequence ID" value="NZ_FXYD01000002.1"/>
</dbReference>
<dbReference type="InterPro" id="IPR040079">
    <property type="entry name" value="Glutathione_S-Trfase"/>
</dbReference>
<dbReference type="PANTHER" id="PTHR44051:SF8">
    <property type="entry name" value="GLUTATHIONE S-TRANSFERASE GSTA"/>
    <property type="match status" value="1"/>
</dbReference>
<name>A0A238K4A3_9RHOB</name>
<keyword evidence="3" id="KW-0808">Transferase</keyword>
<dbReference type="SUPFAM" id="SSF52833">
    <property type="entry name" value="Thioredoxin-like"/>
    <property type="match status" value="1"/>
</dbReference>
<dbReference type="SFLD" id="SFLDG00358">
    <property type="entry name" value="Main_(cytGST)"/>
    <property type="match status" value="1"/>
</dbReference>
<accession>A0A238K4A3</accession>
<evidence type="ECO:0000259" key="2">
    <source>
        <dbReference type="PROSITE" id="PS50405"/>
    </source>
</evidence>
<protein>
    <submittedName>
        <fullName evidence="3">Glutathione S-transferase GST-4.5</fullName>
        <ecNumber evidence="3">2.5.1.18</ecNumber>
    </submittedName>
</protein>
<dbReference type="EMBL" id="FXYD01000002">
    <property type="protein sequence ID" value="SMX37740.1"/>
    <property type="molecule type" value="Genomic_DNA"/>
</dbReference>
<dbReference type="Gene3D" id="1.20.1050.10">
    <property type="match status" value="1"/>
</dbReference>
<dbReference type="PROSITE" id="PS50405">
    <property type="entry name" value="GST_CTER"/>
    <property type="match status" value="1"/>
</dbReference>
<dbReference type="PROSITE" id="PS50404">
    <property type="entry name" value="GST_NTER"/>
    <property type="match status" value="1"/>
</dbReference>
<feature type="domain" description="GST N-terminal" evidence="1">
    <location>
        <begin position="1"/>
        <end position="82"/>
    </location>
</feature>
<dbReference type="CDD" id="cd03188">
    <property type="entry name" value="GST_C_Beta"/>
    <property type="match status" value="1"/>
</dbReference>
<dbReference type="Pfam" id="PF13409">
    <property type="entry name" value="GST_N_2"/>
    <property type="match status" value="1"/>
</dbReference>
<dbReference type="SUPFAM" id="SSF47616">
    <property type="entry name" value="GST C-terminal domain-like"/>
    <property type="match status" value="1"/>
</dbReference>
<gene>
    <name evidence="3" type="primary">gst</name>
    <name evidence="3" type="ORF">OCA8868_01549</name>
</gene>
<proteinExistence type="predicted"/>
<dbReference type="PANTHER" id="PTHR44051">
    <property type="entry name" value="GLUTATHIONE S-TRANSFERASE-RELATED"/>
    <property type="match status" value="1"/>
</dbReference>
<sequence>MSNLVLHYAPDNASLCIRLALEAASLPFETRLVDRASSAHKSESYRALNPNGLIPVLETPDGTLFETAAILLWLAEQKPYLLPSQSAERAQAVKWLIWMSNTLHPTLRMLFYADQFTTKEGQNALSEHTRTRLCEQLAILDIGLTGADYIGGKTPSILDCYLCPLLRWMQLYPIDAPSRPNLSDYPTLQRVAALNETYASTASAIIAEGLGKTPFTAPNYAQPPEGSAV</sequence>
<evidence type="ECO:0000259" key="1">
    <source>
        <dbReference type="PROSITE" id="PS50404"/>
    </source>
</evidence>
<keyword evidence="4" id="KW-1185">Reference proteome</keyword>
<organism evidence="3 4">
    <name type="scientific">Octadecabacter ascidiaceicola</name>
    <dbReference type="NCBI Taxonomy" id="1655543"/>
    <lineage>
        <taxon>Bacteria</taxon>
        <taxon>Pseudomonadati</taxon>
        <taxon>Pseudomonadota</taxon>
        <taxon>Alphaproteobacteria</taxon>
        <taxon>Rhodobacterales</taxon>
        <taxon>Roseobacteraceae</taxon>
        <taxon>Octadecabacter</taxon>
    </lineage>
</organism>
<dbReference type="InterPro" id="IPR004045">
    <property type="entry name" value="Glutathione_S-Trfase_N"/>
</dbReference>
<feature type="domain" description="GST C-terminal" evidence="2">
    <location>
        <begin position="85"/>
        <end position="215"/>
    </location>
</feature>